<dbReference type="InterPro" id="IPR012675">
    <property type="entry name" value="Beta-grasp_dom_sf"/>
</dbReference>
<protein>
    <submittedName>
        <fullName evidence="1">Molybdopterin synthase sulfur carrier subunit</fullName>
    </submittedName>
</protein>
<dbReference type="RefSeq" id="WP_182953580.1">
    <property type="nucleotide sequence ID" value="NZ_WNXC01000001.1"/>
</dbReference>
<organism evidence="1 2">
    <name type="scientific">Pedobacter gandavensis</name>
    <dbReference type="NCBI Taxonomy" id="2679963"/>
    <lineage>
        <taxon>Bacteria</taxon>
        <taxon>Pseudomonadati</taxon>
        <taxon>Bacteroidota</taxon>
        <taxon>Sphingobacteriia</taxon>
        <taxon>Sphingobacteriales</taxon>
        <taxon>Sphingobacteriaceae</taxon>
        <taxon>Pedobacter</taxon>
    </lineage>
</organism>
<dbReference type="InterPro" id="IPR016155">
    <property type="entry name" value="Mopterin_synth/thiamin_S_b"/>
</dbReference>
<dbReference type="InterPro" id="IPR003749">
    <property type="entry name" value="ThiS/MoaD-like"/>
</dbReference>
<dbReference type="Gene3D" id="3.10.20.30">
    <property type="match status" value="1"/>
</dbReference>
<proteinExistence type="predicted"/>
<sequence>MEIDIISFGKISEFIKNQRVDITGISDTDALKIYLEKTFPEISQMKYKLALNENLIQQNTQISGNDLVAIMPPFSGG</sequence>
<gene>
    <name evidence="1" type="ORF">GM920_03875</name>
</gene>
<dbReference type="SUPFAM" id="SSF54285">
    <property type="entry name" value="MoaD/ThiS"/>
    <property type="match status" value="1"/>
</dbReference>
<dbReference type="Proteomes" id="UP000636110">
    <property type="component" value="Unassembled WGS sequence"/>
</dbReference>
<dbReference type="EMBL" id="WNXC01000001">
    <property type="protein sequence ID" value="MBB2148045.1"/>
    <property type="molecule type" value="Genomic_DNA"/>
</dbReference>
<dbReference type="Pfam" id="PF02597">
    <property type="entry name" value="ThiS"/>
    <property type="match status" value="1"/>
</dbReference>
<keyword evidence="2" id="KW-1185">Reference proteome</keyword>
<evidence type="ECO:0000313" key="1">
    <source>
        <dbReference type="EMBL" id="MBB2148045.1"/>
    </source>
</evidence>
<comment type="caution">
    <text evidence="1">The sequence shown here is derived from an EMBL/GenBank/DDBJ whole genome shotgun (WGS) entry which is preliminary data.</text>
</comment>
<evidence type="ECO:0000313" key="2">
    <source>
        <dbReference type="Proteomes" id="UP000636110"/>
    </source>
</evidence>
<name>A0ABR6ES05_9SPHI</name>
<accession>A0ABR6ES05</accession>
<reference evidence="1 2" key="1">
    <citation type="submission" date="2019-11" db="EMBL/GenBank/DDBJ databases">
        <title>Description of Pedobacter sp. LMG 31462T.</title>
        <authorList>
            <person name="Carlier A."/>
            <person name="Qi S."/>
            <person name="Vandamme P."/>
        </authorList>
    </citation>
    <scope>NUCLEOTIDE SEQUENCE [LARGE SCALE GENOMIC DNA]</scope>
    <source>
        <strain evidence="1 2">LMG 31462</strain>
    </source>
</reference>